<dbReference type="PANTHER" id="PTHR31332">
    <property type="entry name" value="7-HYDROXYMETHYL CHLOROPHYLL A REDUCTASE, CHLOROPLASTIC"/>
    <property type="match status" value="1"/>
</dbReference>
<name>A0ABV4YYW3_9BACI</name>
<dbReference type="InterPro" id="IPR007525">
    <property type="entry name" value="FrhB_FdhB_C"/>
</dbReference>
<feature type="domain" description="Coenzyme F420 hydrogenase/dehydrogenase beta subunit N-terminal" evidence="1">
    <location>
        <begin position="99"/>
        <end position="179"/>
    </location>
</feature>
<evidence type="ECO:0000313" key="3">
    <source>
        <dbReference type="EMBL" id="MFB3170040.1"/>
    </source>
</evidence>
<keyword evidence="4" id="KW-1185">Reference proteome</keyword>
<dbReference type="Pfam" id="PF04432">
    <property type="entry name" value="FrhB_FdhB_C"/>
    <property type="match status" value="1"/>
</dbReference>
<dbReference type="Proteomes" id="UP001241748">
    <property type="component" value="Unassembled WGS sequence"/>
</dbReference>
<feature type="domain" description="Coenzyme F420 hydrogenase/dehydrogenase beta subunit C-terminal" evidence="2">
    <location>
        <begin position="187"/>
        <end position="353"/>
    </location>
</feature>
<dbReference type="InterPro" id="IPR045220">
    <property type="entry name" value="FRHB/FDHB/HCAR-like"/>
</dbReference>
<proteinExistence type="predicted"/>
<evidence type="ECO:0000259" key="1">
    <source>
        <dbReference type="Pfam" id="PF04422"/>
    </source>
</evidence>
<gene>
    <name evidence="3" type="ORF">P5G62_023315</name>
</gene>
<dbReference type="EMBL" id="JAROBZ020000002">
    <property type="protein sequence ID" value="MFB3170040.1"/>
    <property type="molecule type" value="Genomic_DNA"/>
</dbReference>
<comment type="caution">
    <text evidence="3">The sequence shown here is derived from an EMBL/GenBank/DDBJ whole genome shotgun (WGS) entry which is preliminary data.</text>
</comment>
<sequence length="471" mass="53951">MNQNVKELMDSVVKYDYCIGCGICASLKGSPLSMDLNEEGKFRPFYNENAQAGEMDINALEVCPFSNEIKDENEIGNQVFNQENKAKFNEYTGYYLKNYASYVKDGDYRKKGSSGGMGTWIATQLLKENLVDGIIHVKSTNESEGKNTLFEYQISYSSEELSKGAKSKYYPIEMSRVIKLVKENEGRYALIAVPCFIKGMRLLAQQDEVIKERIKFYIGLVCGHLKSDMFAKSMGWQMGIEPQNLKRIDFRKKLEGKAANNYGVEVEGNKNGKHIVTSSPTKDLYTTNWGHGLFKYNACEFCDDVVGETADVTVGDAWLPKYTNDSMGTNIVIIRNPIIHELIEKNKDKLYLDELSTQEVYQSQSSGFRHRREGLSYRLYLTDLDNKWRPVKRVKPSNDISEKRKKVYEKRIVLYQKSFEAYQAALKAGTFNKFVKQMDPIIKDYDKMAGPSVLRKVLRKVKRGVYLLVKN</sequence>
<evidence type="ECO:0000313" key="4">
    <source>
        <dbReference type="Proteomes" id="UP001241748"/>
    </source>
</evidence>
<accession>A0ABV4YYW3</accession>
<dbReference type="RefSeq" id="WP_306074596.1">
    <property type="nucleotide sequence ID" value="NZ_JAROBZ020000002.1"/>
</dbReference>
<organism evidence="3 4">
    <name type="scientific">Neobacillus driksii</name>
    <dbReference type="NCBI Taxonomy" id="3035913"/>
    <lineage>
        <taxon>Bacteria</taxon>
        <taxon>Bacillati</taxon>
        <taxon>Bacillota</taxon>
        <taxon>Bacilli</taxon>
        <taxon>Bacillales</taxon>
        <taxon>Bacillaceae</taxon>
        <taxon>Neobacillus</taxon>
    </lineage>
</organism>
<dbReference type="InterPro" id="IPR007516">
    <property type="entry name" value="Co_F420_Hydgase/DH_bsu_N"/>
</dbReference>
<evidence type="ECO:0000259" key="2">
    <source>
        <dbReference type="Pfam" id="PF04432"/>
    </source>
</evidence>
<dbReference type="Pfam" id="PF04422">
    <property type="entry name" value="FrhB_FdhB_N"/>
    <property type="match status" value="1"/>
</dbReference>
<protein>
    <submittedName>
        <fullName evidence="3">Coenzyme F420 hydrogenase/dehydrogenase, beta subunit C-terminal domain</fullName>
    </submittedName>
</protein>
<reference evidence="3 4" key="1">
    <citation type="submission" date="2024-05" db="EMBL/GenBank/DDBJ databases">
        <authorList>
            <person name="Venkateswaran K."/>
        </authorList>
    </citation>
    <scope>NUCLEOTIDE SEQUENCE [LARGE SCALE GENOMIC DNA]</scope>
    <source>
        <strain evidence="3 4">179-C4-2-HS</strain>
    </source>
</reference>
<dbReference type="PANTHER" id="PTHR31332:SF0">
    <property type="entry name" value="7-HYDROXYMETHYL CHLOROPHYLL A REDUCTASE, CHLOROPLASTIC"/>
    <property type="match status" value="1"/>
</dbReference>